<sequence>MIRFGPAGNSDAFYEEGHKHTVEAMEWVARMGLNAYEVSFGRGVRLKEETAGKIGEEARRYGVALSVHAPYFINLATDDPEKIAKNTSYFLESARAARWLGADRVVFHPGSCAKMDRNLAFNMTIRNFSAIMNNMDEQGFGDLTFCPETMGKINQLGDLFEIIQLAKVDERVLPTIDFGHLHTRGRGAIQTQEDFRKILDALEDGIGHERTARMHVHFSKIEYTAMGEKQHRTFAEEGYGPHFEQLAPLLWEKRLEPRIICESKGTMAMDALAMKRMFEQAKAGRQQ</sequence>
<feature type="domain" description="Xylose isomerase-like TIM barrel" evidence="8">
    <location>
        <begin position="26"/>
        <end position="264"/>
    </location>
</feature>
<dbReference type="Gene3D" id="3.20.20.150">
    <property type="entry name" value="Divalent-metal-dependent TIM barrel enzymes"/>
    <property type="match status" value="1"/>
</dbReference>
<dbReference type="PROSITE" id="PS00729">
    <property type="entry name" value="AP_NUCLEASE_F2_1"/>
    <property type="match status" value="1"/>
</dbReference>
<evidence type="ECO:0000256" key="7">
    <source>
        <dbReference type="ARBA" id="ARBA00023204"/>
    </source>
</evidence>
<dbReference type="PANTHER" id="PTHR21445:SF0">
    <property type="entry name" value="APURINIC-APYRIMIDINIC ENDONUCLEASE"/>
    <property type="match status" value="1"/>
</dbReference>
<gene>
    <name evidence="9" type="ORF">H8693_08275</name>
</gene>
<dbReference type="InterPro" id="IPR018246">
    <property type="entry name" value="AP_endonuc_F2_Zn_BS"/>
</dbReference>
<comment type="caution">
    <text evidence="9">The sequence shown here is derived from an EMBL/GenBank/DDBJ whole genome shotgun (WGS) entry which is preliminary data.</text>
</comment>
<dbReference type="SUPFAM" id="SSF51658">
    <property type="entry name" value="Xylose isomerase-like"/>
    <property type="match status" value="1"/>
</dbReference>
<dbReference type="InterPro" id="IPR013022">
    <property type="entry name" value="Xyl_isomerase-like_TIM-brl"/>
</dbReference>
<keyword evidence="7" id="KW-0234">DNA repair</keyword>
<evidence type="ECO:0000256" key="2">
    <source>
        <dbReference type="ARBA" id="ARBA00005340"/>
    </source>
</evidence>
<evidence type="ECO:0000259" key="8">
    <source>
        <dbReference type="Pfam" id="PF01261"/>
    </source>
</evidence>
<dbReference type="InterPro" id="IPR001719">
    <property type="entry name" value="AP_endonuc_2"/>
</dbReference>
<keyword evidence="4" id="KW-0227">DNA damage</keyword>
<evidence type="ECO:0000256" key="5">
    <source>
        <dbReference type="ARBA" id="ARBA00022801"/>
    </source>
</evidence>
<accession>A0A926DHK4</accession>
<dbReference type="GO" id="GO:0003906">
    <property type="term" value="F:DNA-(apurinic or apyrimidinic site) endonuclease activity"/>
    <property type="evidence" value="ECO:0007669"/>
    <property type="project" value="TreeGrafter"/>
</dbReference>
<evidence type="ECO:0000256" key="1">
    <source>
        <dbReference type="ARBA" id="ARBA00001947"/>
    </source>
</evidence>
<organism evidence="9 10">
    <name type="scientific">Guopingia tenuis</name>
    <dbReference type="NCBI Taxonomy" id="2763656"/>
    <lineage>
        <taxon>Bacteria</taxon>
        <taxon>Bacillati</taxon>
        <taxon>Bacillota</taxon>
        <taxon>Clostridia</taxon>
        <taxon>Christensenellales</taxon>
        <taxon>Christensenellaceae</taxon>
        <taxon>Guopingia</taxon>
    </lineage>
</organism>
<dbReference type="RefSeq" id="WP_249280580.1">
    <property type="nucleotide sequence ID" value="NZ_JACRSS010000004.1"/>
</dbReference>
<dbReference type="Pfam" id="PF01261">
    <property type="entry name" value="AP_endonuc_2"/>
    <property type="match status" value="1"/>
</dbReference>
<evidence type="ECO:0000313" key="10">
    <source>
        <dbReference type="Proteomes" id="UP000617951"/>
    </source>
</evidence>
<evidence type="ECO:0000313" key="9">
    <source>
        <dbReference type="EMBL" id="MBC8538928.1"/>
    </source>
</evidence>
<dbReference type="InterPro" id="IPR036237">
    <property type="entry name" value="Xyl_isomerase-like_sf"/>
</dbReference>
<dbReference type="GO" id="GO:0006284">
    <property type="term" value="P:base-excision repair"/>
    <property type="evidence" value="ECO:0007669"/>
    <property type="project" value="TreeGrafter"/>
</dbReference>
<reference evidence="9" key="1">
    <citation type="submission" date="2020-08" db="EMBL/GenBank/DDBJ databases">
        <title>Genome public.</title>
        <authorList>
            <person name="Liu C."/>
            <person name="Sun Q."/>
        </authorList>
    </citation>
    <scope>NUCLEOTIDE SEQUENCE</scope>
    <source>
        <strain evidence="9">NSJ-63</strain>
    </source>
</reference>
<name>A0A926DHK4_9FIRM</name>
<comment type="cofactor">
    <cofactor evidence="1">
        <name>Zn(2+)</name>
        <dbReference type="ChEBI" id="CHEBI:29105"/>
    </cofactor>
</comment>
<proteinExistence type="inferred from homology"/>
<evidence type="ECO:0000256" key="4">
    <source>
        <dbReference type="ARBA" id="ARBA00022763"/>
    </source>
</evidence>
<dbReference type="SMART" id="SM00518">
    <property type="entry name" value="AP2Ec"/>
    <property type="match status" value="1"/>
</dbReference>
<keyword evidence="6" id="KW-0862">Zinc</keyword>
<evidence type="ECO:0000256" key="3">
    <source>
        <dbReference type="ARBA" id="ARBA00022723"/>
    </source>
</evidence>
<dbReference type="EMBL" id="JACRSS010000004">
    <property type="protein sequence ID" value="MBC8538928.1"/>
    <property type="molecule type" value="Genomic_DNA"/>
</dbReference>
<dbReference type="GO" id="GO:0008270">
    <property type="term" value="F:zinc ion binding"/>
    <property type="evidence" value="ECO:0007669"/>
    <property type="project" value="InterPro"/>
</dbReference>
<dbReference type="GO" id="GO:0003677">
    <property type="term" value="F:DNA binding"/>
    <property type="evidence" value="ECO:0007669"/>
    <property type="project" value="InterPro"/>
</dbReference>
<keyword evidence="3" id="KW-0479">Metal-binding</keyword>
<dbReference type="Proteomes" id="UP000617951">
    <property type="component" value="Unassembled WGS sequence"/>
</dbReference>
<protein>
    <submittedName>
        <fullName evidence="9">TIM barrel protein</fullName>
    </submittedName>
</protein>
<dbReference type="PANTHER" id="PTHR21445">
    <property type="entry name" value="ENDONUCLEASE IV ENDODEOXYRIBONUCLEASE IV"/>
    <property type="match status" value="1"/>
</dbReference>
<evidence type="ECO:0000256" key="6">
    <source>
        <dbReference type="ARBA" id="ARBA00022833"/>
    </source>
</evidence>
<dbReference type="GO" id="GO:0008081">
    <property type="term" value="F:phosphoric diester hydrolase activity"/>
    <property type="evidence" value="ECO:0007669"/>
    <property type="project" value="TreeGrafter"/>
</dbReference>
<keyword evidence="10" id="KW-1185">Reference proteome</keyword>
<comment type="similarity">
    <text evidence="2">Belongs to the AP endonuclease 2 family.</text>
</comment>
<keyword evidence="5" id="KW-0378">Hydrolase</keyword>
<dbReference type="AlphaFoldDB" id="A0A926DHK4"/>